<name>A0A813EBK1_POLGL</name>
<dbReference type="AlphaFoldDB" id="A0A813EBK1"/>
<proteinExistence type="predicted"/>
<comment type="caution">
    <text evidence="1">The sequence shown here is derived from an EMBL/GenBank/DDBJ whole genome shotgun (WGS) entry which is preliminary data.</text>
</comment>
<feature type="non-terminal residue" evidence="1">
    <location>
        <position position="1"/>
    </location>
</feature>
<reference evidence="1" key="1">
    <citation type="submission" date="2021-02" db="EMBL/GenBank/DDBJ databases">
        <authorList>
            <person name="Dougan E. K."/>
            <person name="Rhodes N."/>
            <person name="Thang M."/>
            <person name="Chan C."/>
        </authorList>
    </citation>
    <scope>NUCLEOTIDE SEQUENCE</scope>
</reference>
<dbReference type="OrthoDB" id="436488at2759"/>
<dbReference type="Proteomes" id="UP000654075">
    <property type="component" value="Unassembled WGS sequence"/>
</dbReference>
<feature type="non-terminal residue" evidence="1">
    <location>
        <position position="154"/>
    </location>
</feature>
<evidence type="ECO:0000313" key="1">
    <source>
        <dbReference type="EMBL" id="CAE8597869.1"/>
    </source>
</evidence>
<gene>
    <name evidence="1" type="ORF">PGLA1383_LOCUS16293</name>
</gene>
<evidence type="ECO:0000313" key="2">
    <source>
        <dbReference type="Proteomes" id="UP000654075"/>
    </source>
</evidence>
<organism evidence="1 2">
    <name type="scientific">Polarella glacialis</name>
    <name type="common">Dinoflagellate</name>
    <dbReference type="NCBI Taxonomy" id="89957"/>
    <lineage>
        <taxon>Eukaryota</taxon>
        <taxon>Sar</taxon>
        <taxon>Alveolata</taxon>
        <taxon>Dinophyceae</taxon>
        <taxon>Suessiales</taxon>
        <taxon>Suessiaceae</taxon>
        <taxon>Polarella</taxon>
    </lineage>
</organism>
<dbReference type="EMBL" id="CAJNNV010009859">
    <property type="protein sequence ID" value="CAE8597869.1"/>
    <property type="molecule type" value="Genomic_DNA"/>
</dbReference>
<sequence>KAASVIVEEVTKLVVEAEEAAGKVTPGAEGLIASLGGDQDSPLAAMDSSEKEVVAVQESLANAMTKIKEQMDSIKGQTAKGPYTEARNSLVKLKVKVGALENKCKKLVQGLRTARKDMAIEAQDALLSAFRSHVMAQGITADALFKQLCPEGSQ</sequence>
<accession>A0A813EBK1</accession>
<protein>
    <submittedName>
        <fullName evidence="1">Uncharacterized protein</fullName>
    </submittedName>
</protein>
<keyword evidence="2" id="KW-1185">Reference proteome</keyword>